<feature type="compositionally biased region" description="Basic residues" evidence="1">
    <location>
        <begin position="323"/>
        <end position="338"/>
    </location>
</feature>
<reference evidence="2 3" key="1">
    <citation type="submission" date="2023-03" db="EMBL/GenBank/DDBJ databases">
        <title>High-quality genome of Scylla paramamosain provides insights in environmental adaptation.</title>
        <authorList>
            <person name="Zhang L."/>
        </authorList>
    </citation>
    <scope>NUCLEOTIDE SEQUENCE [LARGE SCALE GENOMIC DNA]</scope>
    <source>
        <strain evidence="2">LZ_2023a</strain>
        <tissue evidence="2">Muscle</tissue>
    </source>
</reference>
<evidence type="ECO:0000313" key="3">
    <source>
        <dbReference type="Proteomes" id="UP001487740"/>
    </source>
</evidence>
<feature type="region of interest" description="Disordered" evidence="1">
    <location>
        <begin position="279"/>
        <end position="304"/>
    </location>
</feature>
<feature type="region of interest" description="Disordered" evidence="1">
    <location>
        <begin position="132"/>
        <end position="159"/>
    </location>
</feature>
<feature type="compositionally biased region" description="Basic and acidic residues" evidence="1">
    <location>
        <begin position="339"/>
        <end position="356"/>
    </location>
</feature>
<feature type="compositionally biased region" description="Pro residues" evidence="1">
    <location>
        <begin position="10"/>
        <end position="19"/>
    </location>
</feature>
<protein>
    <submittedName>
        <fullName evidence="2">Uncharacterized protein</fullName>
    </submittedName>
</protein>
<keyword evidence="3" id="KW-1185">Reference proteome</keyword>
<evidence type="ECO:0000313" key="2">
    <source>
        <dbReference type="EMBL" id="KAK8383096.1"/>
    </source>
</evidence>
<feature type="region of interest" description="Disordered" evidence="1">
    <location>
        <begin position="1"/>
        <end position="23"/>
    </location>
</feature>
<comment type="caution">
    <text evidence="2">The sequence shown here is derived from an EMBL/GenBank/DDBJ whole genome shotgun (WGS) entry which is preliminary data.</text>
</comment>
<name>A0AAW0T6V0_SCYPA</name>
<dbReference type="EMBL" id="JARAKH010000038">
    <property type="protein sequence ID" value="KAK8383096.1"/>
    <property type="molecule type" value="Genomic_DNA"/>
</dbReference>
<sequence length="456" mass="51056">MLKWTLRNPPDAPTPPPPEVTFRAHEGEGRVNLKDSNTCWLETQVKVAQVRSTSKVIENGEGENGKENEGLLQKWRSAHQHHHHHHHHHEEKKRRRKQHKHTRCNPLDPLRLFTGEVTDSDSGSVYMRLEHTPAALLPRPPHHPPTTGPADPRRKPLIDLSNGDYSDVRKYLQSLSTSSLHPHYPHHHYHHHYHPHPHPHPHQHAHHLPPYLQPFARSTKGSFQRGPGPGPLVRPDPLGASASSYRKNIAPAPPPPPGRGLAPRPCPVLVLLAPLVTPGSRREARGAARGRACPRPSSDTLSRTFPSAACGVLRGVWEAQKERRGRSVSHDRRRRSRDLKKEGEEEEKDGQRMEGRKARRERRKEEPIYEKVGGESSPSTAANSGSSLASKNSRTSYDNVIYMSMKDLRAQYTQEGEEGSGLAKRGSLLRLCLPSAMGSASRPPRTHSTKTSCTCP</sequence>
<accession>A0AAW0T6V0</accession>
<dbReference type="AlphaFoldDB" id="A0AAW0T6V0"/>
<proteinExistence type="predicted"/>
<feature type="compositionally biased region" description="Basic and acidic residues" evidence="1">
    <location>
        <begin position="363"/>
        <end position="373"/>
    </location>
</feature>
<feature type="region of interest" description="Disordered" evidence="1">
    <location>
        <begin position="188"/>
        <end position="207"/>
    </location>
</feature>
<feature type="compositionally biased region" description="Low complexity" evidence="1">
    <location>
        <begin position="287"/>
        <end position="298"/>
    </location>
</feature>
<feature type="compositionally biased region" description="Low complexity" evidence="1">
    <location>
        <begin position="376"/>
        <end position="387"/>
    </location>
</feature>
<organism evidence="2 3">
    <name type="scientific">Scylla paramamosain</name>
    <name type="common">Mud crab</name>
    <dbReference type="NCBI Taxonomy" id="85552"/>
    <lineage>
        <taxon>Eukaryota</taxon>
        <taxon>Metazoa</taxon>
        <taxon>Ecdysozoa</taxon>
        <taxon>Arthropoda</taxon>
        <taxon>Crustacea</taxon>
        <taxon>Multicrustacea</taxon>
        <taxon>Malacostraca</taxon>
        <taxon>Eumalacostraca</taxon>
        <taxon>Eucarida</taxon>
        <taxon>Decapoda</taxon>
        <taxon>Pleocyemata</taxon>
        <taxon>Brachyura</taxon>
        <taxon>Eubrachyura</taxon>
        <taxon>Portunoidea</taxon>
        <taxon>Portunidae</taxon>
        <taxon>Portuninae</taxon>
        <taxon>Scylla</taxon>
    </lineage>
</organism>
<dbReference type="Proteomes" id="UP001487740">
    <property type="component" value="Unassembled WGS sequence"/>
</dbReference>
<feature type="region of interest" description="Disordered" evidence="1">
    <location>
        <begin position="436"/>
        <end position="456"/>
    </location>
</feature>
<feature type="compositionally biased region" description="Basic residues" evidence="1">
    <location>
        <begin position="76"/>
        <end position="103"/>
    </location>
</feature>
<feature type="region of interest" description="Disordered" evidence="1">
    <location>
        <begin position="320"/>
        <end position="392"/>
    </location>
</feature>
<evidence type="ECO:0000256" key="1">
    <source>
        <dbReference type="SAM" id="MobiDB-lite"/>
    </source>
</evidence>
<feature type="region of interest" description="Disordered" evidence="1">
    <location>
        <begin position="219"/>
        <end position="261"/>
    </location>
</feature>
<feature type="region of interest" description="Disordered" evidence="1">
    <location>
        <begin position="76"/>
        <end position="107"/>
    </location>
</feature>
<gene>
    <name evidence="2" type="ORF">O3P69_011545</name>
</gene>